<evidence type="ECO:0000313" key="9">
    <source>
        <dbReference type="EMBL" id="MBN7813085.1"/>
    </source>
</evidence>
<dbReference type="Proteomes" id="UP000664317">
    <property type="component" value="Unassembled WGS sequence"/>
</dbReference>
<dbReference type="GO" id="GO:0032259">
    <property type="term" value="P:methylation"/>
    <property type="evidence" value="ECO:0007669"/>
    <property type="project" value="UniProtKB-KW"/>
</dbReference>
<comment type="caution">
    <text evidence="9">The sequence shown here is derived from an EMBL/GenBank/DDBJ whole genome shotgun (WGS) entry which is preliminary data.</text>
</comment>
<evidence type="ECO:0000256" key="6">
    <source>
        <dbReference type="ARBA" id="ARBA00047422"/>
    </source>
</evidence>
<dbReference type="EMBL" id="JAFKCT010000010">
    <property type="protein sequence ID" value="MBN7813085.1"/>
    <property type="molecule type" value="Genomic_DNA"/>
</dbReference>
<dbReference type="PRINTS" id="PR00105">
    <property type="entry name" value="C5METTRFRASE"/>
</dbReference>
<comment type="similarity">
    <text evidence="7 8">Belongs to the class I-like SAM-binding methyltransferase superfamily. C5-methyltransferase family.</text>
</comment>
<accession>A0ABS3CA79</accession>
<dbReference type="PANTHER" id="PTHR10629">
    <property type="entry name" value="CYTOSINE-SPECIFIC METHYLTRANSFERASE"/>
    <property type="match status" value="1"/>
</dbReference>
<keyword evidence="3 7" id="KW-0808">Transferase</keyword>
<sequence>MKLLAIDLFAGVGGLTEGMHQAGFDTKMAFEIDSLASKAYKLNHEGTEVVTKDIRKVDLQEIRDKLNGETIHLLAGCPPCQGFSSMRRLNRKQEVFDERNDLINEYVRFVMELRPYTFMMENVPALEKYDLFLAALETFKGAGYKVDYKVVNVKDYGVPQSRKRLVLVGSRLGDIKVAGPVEGKVTVKDVIGDLPLPGNSSDPLHSVFPKHTPQIQSLIQDIPKNGGSRKDLGPERQLKCHQRPSVGFNDVYGRLRWNEYSTTITGGCLNPSKGRFLHPEQDRCISAREAALLQSFPSNYKFPLDAPKTNIALMIGNALPPEFSRIQSAQLRNHIDLYLG</sequence>
<dbReference type="GO" id="GO:0008168">
    <property type="term" value="F:methyltransferase activity"/>
    <property type="evidence" value="ECO:0007669"/>
    <property type="project" value="UniProtKB-KW"/>
</dbReference>
<dbReference type="NCBIfam" id="TIGR00675">
    <property type="entry name" value="dcm"/>
    <property type="match status" value="1"/>
</dbReference>
<protein>
    <recommendedName>
        <fullName evidence="1">DNA (cytosine-5-)-methyltransferase</fullName>
        <ecNumber evidence="1">2.1.1.37</ecNumber>
    </recommendedName>
</protein>
<comment type="catalytic activity">
    <reaction evidence="6">
        <text>a 2'-deoxycytidine in DNA + S-adenosyl-L-methionine = a 5-methyl-2'-deoxycytidine in DNA + S-adenosyl-L-homocysteine + H(+)</text>
        <dbReference type="Rhea" id="RHEA:13681"/>
        <dbReference type="Rhea" id="RHEA-COMP:11369"/>
        <dbReference type="Rhea" id="RHEA-COMP:11370"/>
        <dbReference type="ChEBI" id="CHEBI:15378"/>
        <dbReference type="ChEBI" id="CHEBI:57856"/>
        <dbReference type="ChEBI" id="CHEBI:59789"/>
        <dbReference type="ChEBI" id="CHEBI:85452"/>
        <dbReference type="ChEBI" id="CHEBI:85454"/>
        <dbReference type="EC" id="2.1.1.37"/>
    </reaction>
</comment>
<dbReference type="SUPFAM" id="SSF53335">
    <property type="entry name" value="S-adenosyl-L-methionine-dependent methyltransferases"/>
    <property type="match status" value="1"/>
</dbReference>
<dbReference type="EC" id="2.1.1.37" evidence="1"/>
<dbReference type="Gene3D" id="3.90.120.10">
    <property type="entry name" value="DNA Methylase, subunit A, domain 2"/>
    <property type="match status" value="1"/>
</dbReference>
<evidence type="ECO:0000313" key="10">
    <source>
        <dbReference type="Proteomes" id="UP000664317"/>
    </source>
</evidence>
<evidence type="ECO:0000256" key="4">
    <source>
        <dbReference type="ARBA" id="ARBA00022691"/>
    </source>
</evidence>
<organism evidence="9 10">
    <name type="scientific">Algoriphagus oliviformis</name>
    <dbReference type="NCBI Taxonomy" id="2811231"/>
    <lineage>
        <taxon>Bacteria</taxon>
        <taxon>Pseudomonadati</taxon>
        <taxon>Bacteroidota</taxon>
        <taxon>Cytophagia</taxon>
        <taxon>Cytophagales</taxon>
        <taxon>Cyclobacteriaceae</taxon>
        <taxon>Algoriphagus</taxon>
    </lineage>
</organism>
<evidence type="ECO:0000256" key="2">
    <source>
        <dbReference type="ARBA" id="ARBA00022603"/>
    </source>
</evidence>
<gene>
    <name evidence="9" type="ORF">J0A68_19175</name>
</gene>
<dbReference type="PROSITE" id="PS51679">
    <property type="entry name" value="SAM_MT_C5"/>
    <property type="match status" value="1"/>
</dbReference>
<evidence type="ECO:0000256" key="3">
    <source>
        <dbReference type="ARBA" id="ARBA00022679"/>
    </source>
</evidence>
<dbReference type="PANTHER" id="PTHR10629:SF52">
    <property type="entry name" value="DNA (CYTOSINE-5)-METHYLTRANSFERASE 1"/>
    <property type="match status" value="1"/>
</dbReference>
<dbReference type="InterPro" id="IPR050390">
    <property type="entry name" value="C5-Methyltransferase"/>
</dbReference>
<name>A0ABS3CA79_9BACT</name>
<dbReference type="Gene3D" id="3.40.50.150">
    <property type="entry name" value="Vaccinia Virus protein VP39"/>
    <property type="match status" value="1"/>
</dbReference>
<dbReference type="Pfam" id="PF00145">
    <property type="entry name" value="DNA_methylase"/>
    <property type="match status" value="1"/>
</dbReference>
<evidence type="ECO:0000256" key="5">
    <source>
        <dbReference type="ARBA" id="ARBA00022747"/>
    </source>
</evidence>
<evidence type="ECO:0000256" key="7">
    <source>
        <dbReference type="PROSITE-ProRule" id="PRU01016"/>
    </source>
</evidence>
<dbReference type="InterPro" id="IPR001525">
    <property type="entry name" value="C5_MeTfrase"/>
</dbReference>
<keyword evidence="10" id="KW-1185">Reference proteome</keyword>
<evidence type="ECO:0000256" key="8">
    <source>
        <dbReference type="RuleBase" id="RU000416"/>
    </source>
</evidence>
<reference evidence="9 10" key="1">
    <citation type="submission" date="2021-03" db="EMBL/GenBank/DDBJ databases">
        <title>novel species isolated from a fishpond in China.</title>
        <authorList>
            <person name="Lu H."/>
            <person name="Cai Z."/>
        </authorList>
    </citation>
    <scope>NUCLEOTIDE SEQUENCE [LARGE SCALE GENOMIC DNA]</scope>
    <source>
        <strain evidence="9 10">H41</strain>
    </source>
</reference>
<dbReference type="InterPro" id="IPR029063">
    <property type="entry name" value="SAM-dependent_MTases_sf"/>
</dbReference>
<keyword evidence="4 7" id="KW-0949">S-adenosyl-L-methionine</keyword>
<evidence type="ECO:0000256" key="1">
    <source>
        <dbReference type="ARBA" id="ARBA00011975"/>
    </source>
</evidence>
<keyword evidence="5" id="KW-0680">Restriction system</keyword>
<dbReference type="RefSeq" id="WP_206579862.1">
    <property type="nucleotide sequence ID" value="NZ_JAFKCT010000010.1"/>
</dbReference>
<proteinExistence type="inferred from homology"/>
<feature type="active site" evidence="7">
    <location>
        <position position="80"/>
    </location>
</feature>
<keyword evidence="2 7" id="KW-0489">Methyltransferase</keyword>